<dbReference type="EMBL" id="CCKQ01014496">
    <property type="protein sequence ID" value="CDW86259.1"/>
    <property type="molecule type" value="Genomic_DNA"/>
</dbReference>
<organism evidence="1 2">
    <name type="scientific">Stylonychia lemnae</name>
    <name type="common">Ciliate</name>
    <dbReference type="NCBI Taxonomy" id="5949"/>
    <lineage>
        <taxon>Eukaryota</taxon>
        <taxon>Sar</taxon>
        <taxon>Alveolata</taxon>
        <taxon>Ciliophora</taxon>
        <taxon>Intramacronucleata</taxon>
        <taxon>Spirotrichea</taxon>
        <taxon>Stichotrichia</taxon>
        <taxon>Sporadotrichida</taxon>
        <taxon>Oxytrichidae</taxon>
        <taxon>Stylonychinae</taxon>
        <taxon>Stylonychia</taxon>
    </lineage>
</organism>
<proteinExistence type="predicted"/>
<dbReference type="InParanoid" id="A0A078AVP8"/>
<sequence>MSYDNILTLSLQDHIEGVAGIFPIHGGILDLCGDPKEEELLIGIDNETGYARLLKVFLQLNKPFKYKSLKWVHAGATNLRYQKLKQEDFHLTFLNPPFSSQISKSKMPKIHELMSFGYQGVIANARKSWMEDEQNQQIIQYFKQIYFLTVNKMKSDAARTKQELMDFYQVTDKQAYEIFQRLWESDGLSLSEKFDEKALKDTEAIFSLDTKIEVPQERNWIQNL</sequence>
<protein>
    <recommendedName>
        <fullName evidence="3">Methyltransferase</fullName>
    </recommendedName>
</protein>
<dbReference type="AlphaFoldDB" id="A0A078AVP8"/>
<evidence type="ECO:0000313" key="2">
    <source>
        <dbReference type="Proteomes" id="UP000039865"/>
    </source>
</evidence>
<dbReference type="Proteomes" id="UP000039865">
    <property type="component" value="Unassembled WGS sequence"/>
</dbReference>
<dbReference type="OrthoDB" id="516854at2759"/>
<evidence type="ECO:0000313" key="1">
    <source>
        <dbReference type="EMBL" id="CDW86259.1"/>
    </source>
</evidence>
<name>A0A078AVP8_STYLE</name>
<accession>A0A078AVP8</accession>
<evidence type="ECO:0008006" key="3">
    <source>
        <dbReference type="Google" id="ProtNLM"/>
    </source>
</evidence>
<keyword evidence="2" id="KW-1185">Reference proteome</keyword>
<reference evidence="1 2" key="1">
    <citation type="submission" date="2014-06" db="EMBL/GenBank/DDBJ databases">
        <authorList>
            <person name="Swart Estienne"/>
        </authorList>
    </citation>
    <scope>NUCLEOTIDE SEQUENCE [LARGE SCALE GENOMIC DNA]</scope>
    <source>
        <strain evidence="1 2">130c</strain>
    </source>
</reference>
<gene>
    <name evidence="1" type="primary">Contig19596.g20779</name>
    <name evidence="1" type="ORF">STYLEM_15352</name>
</gene>